<evidence type="ECO:0000256" key="4">
    <source>
        <dbReference type="ARBA" id="ARBA00022692"/>
    </source>
</evidence>
<dbReference type="InterPro" id="IPR008969">
    <property type="entry name" value="CarboxyPept-like_regulatory"/>
</dbReference>
<evidence type="ECO:0000256" key="6">
    <source>
        <dbReference type="ARBA" id="ARBA00023237"/>
    </source>
</evidence>
<evidence type="ECO:0000259" key="9">
    <source>
        <dbReference type="Pfam" id="PF07715"/>
    </source>
</evidence>
<comment type="subcellular location">
    <subcellularLocation>
        <location evidence="1 7">Cell outer membrane</location>
        <topology evidence="1 7">Multi-pass membrane protein</topology>
    </subcellularLocation>
</comment>
<proteinExistence type="inferred from homology"/>
<gene>
    <name evidence="10" type="ORF">J9309_03840</name>
</gene>
<dbReference type="RefSeq" id="WP_230477188.1">
    <property type="nucleotide sequence ID" value="NZ_CP072842.1"/>
</dbReference>
<comment type="similarity">
    <text evidence="7">Belongs to the TonB-dependent receptor family.</text>
</comment>
<evidence type="ECO:0000256" key="5">
    <source>
        <dbReference type="ARBA" id="ARBA00023136"/>
    </source>
</evidence>
<evidence type="ECO:0000256" key="1">
    <source>
        <dbReference type="ARBA" id="ARBA00004571"/>
    </source>
</evidence>
<dbReference type="InterPro" id="IPR023997">
    <property type="entry name" value="TonB-dep_OMP_SusC/RagA_CS"/>
</dbReference>
<dbReference type="Gene3D" id="2.40.170.20">
    <property type="entry name" value="TonB-dependent receptor, beta-barrel domain"/>
    <property type="match status" value="1"/>
</dbReference>
<keyword evidence="2 7" id="KW-0813">Transport</keyword>
<feature type="signal peptide" evidence="8">
    <location>
        <begin position="1"/>
        <end position="22"/>
    </location>
</feature>
<name>A0ABX7XEW5_9FLAO</name>
<dbReference type="Gene3D" id="2.170.130.10">
    <property type="entry name" value="TonB-dependent receptor, plug domain"/>
    <property type="match status" value="1"/>
</dbReference>
<evidence type="ECO:0000313" key="10">
    <source>
        <dbReference type="EMBL" id="QTV06471.1"/>
    </source>
</evidence>
<dbReference type="SUPFAM" id="SSF49464">
    <property type="entry name" value="Carboxypeptidase regulatory domain-like"/>
    <property type="match status" value="1"/>
</dbReference>
<dbReference type="PROSITE" id="PS52016">
    <property type="entry name" value="TONB_DEPENDENT_REC_3"/>
    <property type="match status" value="1"/>
</dbReference>
<protein>
    <submittedName>
        <fullName evidence="10">SusC/RagA family TonB-linked outer membrane protein</fullName>
    </submittedName>
</protein>
<dbReference type="NCBIfam" id="TIGR04056">
    <property type="entry name" value="OMP_RagA_SusC"/>
    <property type="match status" value="1"/>
</dbReference>
<evidence type="ECO:0000256" key="3">
    <source>
        <dbReference type="ARBA" id="ARBA00022452"/>
    </source>
</evidence>
<evidence type="ECO:0000256" key="7">
    <source>
        <dbReference type="PROSITE-ProRule" id="PRU01360"/>
    </source>
</evidence>
<dbReference type="InterPro" id="IPR023996">
    <property type="entry name" value="TonB-dep_OMP_SusC/RagA"/>
</dbReference>
<dbReference type="InterPro" id="IPR037066">
    <property type="entry name" value="Plug_dom_sf"/>
</dbReference>
<keyword evidence="11" id="KW-1185">Reference proteome</keyword>
<dbReference type="EMBL" id="CP072842">
    <property type="protein sequence ID" value="QTV06471.1"/>
    <property type="molecule type" value="Genomic_DNA"/>
</dbReference>
<dbReference type="InterPro" id="IPR039426">
    <property type="entry name" value="TonB-dep_rcpt-like"/>
</dbReference>
<reference evidence="11" key="2">
    <citation type="submission" date="2021-04" db="EMBL/GenBank/DDBJ databases">
        <title>Taxonomy of Flavobacteriaceae bacterium ZY171143.</title>
        <authorList>
            <person name="Li F."/>
        </authorList>
    </citation>
    <scope>NUCLEOTIDE SEQUENCE [LARGE SCALE GENOMIC DNA]</scope>
    <source>
        <strain evidence="11">ZY171143</strain>
    </source>
</reference>
<evidence type="ECO:0000256" key="8">
    <source>
        <dbReference type="SAM" id="SignalP"/>
    </source>
</evidence>
<reference evidence="10 11" key="1">
    <citation type="journal article" date="2021" name="Int. J. Syst. Evol. Microbiol.">
        <title>Faecalibacter bovis sp. nov., isolated from cow faeces.</title>
        <authorList>
            <person name="Li F."/>
            <person name="Zhao W."/>
            <person name="Hong Q."/>
            <person name="Shao Q."/>
            <person name="Song J."/>
            <person name="Yang S."/>
        </authorList>
    </citation>
    <scope>NUCLEOTIDE SEQUENCE [LARGE SCALE GENOMIC DNA]</scope>
    <source>
        <strain evidence="10 11">ZY171143</strain>
    </source>
</reference>
<dbReference type="Proteomes" id="UP000672011">
    <property type="component" value="Chromosome"/>
</dbReference>
<dbReference type="NCBIfam" id="TIGR04057">
    <property type="entry name" value="SusC_RagA_signa"/>
    <property type="match status" value="1"/>
</dbReference>
<evidence type="ECO:0000256" key="2">
    <source>
        <dbReference type="ARBA" id="ARBA00022448"/>
    </source>
</evidence>
<evidence type="ECO:0000313" key="11">
    <source>
        <dbReference type="Proteomes" id="UP000672011"/>
    </source>
</evidence>
<organism evidence="10 11">
    <name type="scientific">Faecalibacter bovis</name>
    <dbReference type="NCBI Taxonomy" id="2898187"/>
    <lineage>
        <taxon>Bacteria</taxon>
        <taxon>Pseudomonadati</taxon>
        <taxon>Bacteroidota</taxon>
        <taxon>Flavobacteriia</taxon>
        <taxon>Flavobacteriales</taxon>
        <taxon>Weeksellaceae</taxon>
        <taxon>Faecalibacter</taxon>
    </lineage>
</organism>
<feature type="chain" id="PRO_5046877699" evidence="8">
    <location>
        <begin position="23"/>
        <end position="1043"/>
    </location>
</feature>
<keyword evidence="6 7" id="KW-0998">Cell outer membrane</keyword>
<sequence>MRRKLTSLSLLAFLGFGAVAYAQTTGTVNDKNGFPEMDVPVQIKGTNTVVYTDENGEFSIDAKVGDVLLINGKEVVVTSTTLGTLETASVSDNIDLEETVIVAYGVQKKETVVGSNIQIKSEAFEDRPLTNVAKALEGAPGVQFSTTTGQPGSGVDIRIRGISSYNLSNSPLYIVDGAVFTGSLSDLNPNDIESFSVLKDAASTSLYGSSAANGVVMITTKKGKKGKKGTFTLSTNTGVVTRGIPEYDRIGTEDYYKLTWTAMRNGYQESNPNATLEQANTWASENLISQNLQNNIYNVANNAVVINGELNPNASMLFNDFDWQDYVTRVGSIQQYSLGYAGATENTSYNASMSYNNEEGYVIKSDFERYTARAGATTDVSKWLKLGTDVAGTLTKSNQAEDGEGTSYINPFYTARYMAPIYSPFLYDAQGNRMYDANGNVRYDGTFTRGRGAGAGAGRNVLQETLLNDRIRETNAVNVRSFAEFKLLPGLTFRTNVAYDVQNFRFKAYGNKEIGDAIGTAALAIESQKTSGLTLNQILTYQKSIGLNNFTVDLGHESFDRHIDYQYTRKTGEVMAGIKELSNYLTTTSASGYTYDLRKESYFARLGYDYDSKYSLSASIRQDKSSRFAEDNNKGIFWSAGAAWNLHRESFLVNSNVVNLLKLRGSYGEVGNDGGISSAPGYQTDLNLFSLGYNNAGETGVLLTQIGSADLTWETNAQFDVAVEFGLFNNRVAGTVEYYNRKTSDLIFAVPTPGSDGVPGNSINKNMGDMQNSGIEVALQFGIVRNENFRWDFNVDGATIKNEITKLPDGQEEIINGTKRLAVGSSIYDFWLRKFHGIDPNDGRSLYVQDPTRADDASTREIDGKKYTINHNNAEYGYVGSAMPDLYGSFSNNFSYKGFFLNTLFTYQIGGQTYDTNYASFIDTAPDGGALHVDMLNAWTTPGQVTNMNKLTTNNTTQNLAASSRWLVDSDYLAFRSATFGYTFKKEQLESLGFSSLKLYLSGENLVSWTARKGLEPVQSFNGTTSYRFTPARTISVGLNVQF</sequence>
<dbReference type="SUPFAM" id="SSF56935">
    <property type="entry name" value="Porins"/>
    <property type="match status" value="1"/>
</dbReference>
<keyword evidence="5 7" id="KW-0472">Membrane</keyword>
<accession>A0ABX7XEW5</accession>
<feature type="domain" description="TonB-dependent receptor plug" evidence="9">
    <location>
        <begin position="109"/>
        <end position="215"/>
    </location>
</feature>
<keyword evidence="4 7" id="KW-0812">Transmembrane</keyword>
<keyword evidence="3 7" id="KW-1134">Transmembrane beta strand</keyword>
<dbReference type="InterPro" id="IPR012910">
    <property type="entry name" value="Plug_dom"/>
</dbReference>
<keyword evidence="8" id="KW-0732">Signal</keyword>
<dbReference type="InterPro" id="IPR036942">
    <property type="entry name" value="Beta-barrel_TonB_sf"/>
</dbReference>
<dbReference type="Pfam" id="PF07715">
    <property type="entry name" value="Plug"/>
    <property type="match status" value="1"/>
</dbReference>